<dbReference type="EnsemblPlants" id="ORUFI12G16790.1">
    <property type="protein sequence ID" value="ORUFI12G16790.1"/>
    <property type="gene ID" value="ORUFI12G16790"/>
</dbReference>
<evidence type="ECO:0000313" key="2">
    <source>
        <dbReference type="EnsemblPlants" id="ORUFI12G16790.1"/>
    </source>
</evidence>
<feature type="compositionally biased region" description="Polar residues" evidence="1">
    <location>
        <begin position="16"/>
        <end position="38"/>
    </location>
</feature>
<feature type="region of interest" description="Disordered" evidence="1">
    <location>
        <begin position="58"/>
        <end position="129"/>
    </location>
</feature>
<dbReference type="Gramene" id="ORUFI12G16790.1">
    <property type="protein sequence ID" value="ORUFI12G16790.1"/>
    <property type="gene ID" value="ORUFI12G16790"/>
</dbReference>
<sequence>MAPIVPASDEAPTGREGQNPSSQIPLSRSPFSLATSERYNGEGGTRAVTTAKRLLLWRMGDGPEGGGKPCHDVSGPTRQARKRRQAPSGLDLVGGRGDAKPTLPVFGKGRWRSTPGQRAHGEPDATARR</sequence>
<feature type="region of interest" description="Disordered" evidence="1">
    <location>
        <begin position="1"/>
        <end position="45"/>
    </location>
</feature>
<proteinExistence type="predicted"/>
<dbReference type="HOGENOM" id="CLU_1952344_0_0_1"/>
<name>A0A0E0RIH6_ORYRU</name>
<keyword evidence="3" id="KW-1185">Reference proteome</keyword>
<dbReference type="Proteomes" id="UP000008022">
    <property type="component" value="Unassembled WGS sequence"/>
</dbReference>
<dbReference type="AlphaFoldDB" id="A0A0E0RIH6"/>
<evidence type="ECO:0000256" key="1">
    <source>
        <dbReference type="SAM" id="MobiDB-lite"/>
    </source>
</evidence>
<accession>A0A0E0RIH6</accession>
<protein>
    <submittedName>
        <fullName evidence="2">Uncharacterized protein</fullName>
    </submittedName>
</protein>
<feature type="compositionally biased region" description="Basic and acidic residues" evidence="1">
    <location>
        <begin position="119"/>
        <end position="129"/>
    </location>
</feature>
<reference evidence="2" key="2">
    <citation type="submission" date="2015-06" db="UniProtKB">
        <authorList>
            <consortium name="EnsemblPlants"/>
        </authorList>
    </citation>
    <scope>IDENTIFICATION</scope>
</reference>
<reference evidence="3" key="1">
    <citation type="submission" date="2013-06" db="EMBL/GenBank/DDBJ databases">
        <authorList>
            <person name="Zhao Q."/>
        </authorList>
    </citation>
    <scope>NUCLEOTIDE SEQUENCE</scope>
    <source>
        <strain evidence="3">cv. W1943</strain>
    </source>
</reference>
<organism evidence="2 3">
    <name type="scientific">Oryza rufipogon</name>
    <name type="common">Brownbeard rice</name>
    <name type="synonym">Asian wild rice</name>
    <dbReference type="NCBI Taxonomy" id="4529"/>
    <lineage>
        <taxon>Eukaryota</taxon>
        <taxon>Viridiplantae</taxon>
        <taxon>Streptophyta</taxon>
        <taxon>Embryophyta</taxon>
        <taxon>Tracheophyta</taxon>
        <taxon>Spermatophyta</taxon>
        <taxon>Magnoliopsida</taxon>
        <taxon>Liliopsida</taxon>
        <taxon>Poales</taxon>
        <taxon>Poaceae</taxon>
        <taxon>BOP clade</taxon>
        <taxon>Oryzoideae</taxon>
        <taxon>Oryzeae</taxon>
        <taxon>Oryzinae</taxon>
        <taxon>Oryza</taxon>
    </lineage>
</organism>
<evidence type="ECO:0000313" key="3">
    <source>
        <dbReference type="Proteomes" id="UP000008022"/>
    </source>
</evidence>